<proteinExistence type="predicted"/>
<keyword evidence="2" id="KW-1185">Reference proteome</keyword>
<comment type="caution">
    <text evidence="1">The sequence shown here is derived from an EMBL/GenBank/DDBJ whole genome shotgun (WGS) entry which is preliminary data.</text>
</comment>
<dbReference type="Proteomes" id="UP000594638">
    <property type="component" value="Unassembled WGS sequence"/>
</dbReference>
<dbReference type="Gramene" id="OE9A110361T1">
    <property type="protein sequence ID" value="OE9A110361C1"/>
    <property type="gene ID" value="OE9A110361"/>
</dbReference>
<feature type="non-terminal residue" evidence="1">
    <location>
        <position position="82"/>
    </location>
</feature>
<dbReference type="EMBL" id="CACTIH010001934">
    <property type="protein sequence ID" value="CAA2969203.1"/>
    <property type="molecule type" value="Genomic_DNA"/>
</dbReference>
<sequence>VMIIDGGRSGGSSDAEEVFALHSGLCIHKIKRSSCEGRSQGSYRTALCFESLALGAFLPKLLKLGTLKMYEIPVAEIDHPVL</sequence>
<evidence type="ECO:0000313" key="1">
    <source>
        <dbReference type="EMBL" id="CAA2969203.1"/>
    </source>
</evidence>
<organism evidence="1 2">
    <name type="scientific">Olea europaea subsp. europaea</name>
    <dbReference type="NCBI Taxonomy" id="158383"/>
    <lineage>
        <taxon>Eukaryota</taxon>
        <taxon>Viridiplantae</taxon>
        <taxon>Streptophyta</taxon>
        <taxon>Embryophyta</taxon>
        <taxon>Tracheophyta</taxon>
        <taxon>Spermatophyta</taxon>
        <taxon>Magnoliopsida</taxon>
        <taxon>eudicotyledons</taxon>
        <taxon>Gunneridae</taxon>
        <taxon>Pentapetalae</taxon>
        <taxon>asterids</taxon>
        <taxon>lamiids</taxon>
        <taxon>Lamiales</taxon>
        <taxon>Oleaceae</taxon>
        <taxon>Oleeae</taxon>
        <taxon>Olea</taxon>
    </lineage>
</organism>
<protein>
    <submittedName>
        <fullName evidence="1">Uncharacterized protein</fullName>
    </submittedName>
</protein>
<gene>
    <name evidence="1" type="ORF">OLEA9_A110361</name>
</gene>
<dbReference type="AlphaFoldDB" id="A0A8S0QTC6"/>
<name>A0A8S0QTC6_OLEEU</name>
<accession>A0A8S0QTC6</accession>
<reference evidence="1 2" key="1">
    <citation type="submission" date="2019-12" db="EMBL/GenBank/DDBJ databases">
        <authorList>
            <person name="Alioto T."/>
            <person name="Alioto T."/>
            <person name="Gomez Garrido J."/>
        </authorList>
    </citation>
    <scope>NUCLEOTIDE SEQUENCE [LARGE SCALE GENOMIC DNA]</scope>
</reference>
<evidence type="ECO:0000313" key="2">
    <source>
        <dbReference type="Proteomes" id="UP000594638"/>
    </source>
</evidence>